<keyword evidence="3" id="KW-0326">Glycosidase</keyword>
<dbReference type="InterPro" id="IPR008264">
    <property type="entry name" value="Beta_glucanase"/>
</dbReference>
<dbReference type="InterPro" id="IPR013320">
    <property type="entry name" value="ConA-like_dom_sf"/>
</dbReference>
<dbReference type="STRING" id="1513793.SAMN06296036_113133"/>
<dbReference type="RefSeq" id="WP_159455448.1">
    <property type="nucleotide sequence ID" value="NZ_FWZT01000013.1"/>
</dbReference>
<reference evidence="7" key="1">
    <citation type="submission" date="2017-04" db="EMBL/GenBank/DDBJ databases">
        <authorList>
            <person name="Varghese N."/>
            <person name="Submissions S."/>
        </authorList>
    </citation>
    <scope>NUCLEOTIDE SEQUENCE [LARGE SCALE GENOMIC DNA]</scope>
    <source>
        <strain evidence="7">RKEM611</strain>
    </source>
</reference>
<dbReference type="PANTHER" id="PTHR10963:SF55">
    <property type="entry name" value="GLYCOSIDE HYDROLASE FAMILY 16 PROTEIN"/>
    <property type="match status" value="1"/>
</dbReference>
<dbReference type="PROSITE" id="PS51762">
    <property type="entry name" value="GH16_2"/>
    <property type="match status" value="1"/>
</dbReference>
<dbReference type="GO" id="GO:0004553">
    <property type="term" value="F:hydrolase activity, hydrolyzing O-glycosyl compounds"/>
    <property type="evidence" value="ECO:0007669"/>
    <property type="project" value="InterPro"/>
</dbReference>
<name>A0A1Y6C439_9BACT</name>
<proteinExistence type="inferred from homology"/>
<sequence>MRLIFLLSLCLMGASSQKSYHGAEVYSKEKVRFGKFEMRVKSASASGTLSSFFLYDDVSWQGSHPWGEIDIEMLQRDERLVQTNLITGLRDSKRYAEQKHFSPTSLAKQFNIYAVEWTPNEISWYLNGSLLRREYGPQVEELSDQFLSYRFNHWVSSSIEWVGPVDRKALPIVQEIDWIRYYRYTPWKNGGKSRFEFSWQDDFNYFDESRWARADWTFEGNEAQFSPENVQVKDGVLRLTLSRRR</sequence>
<dbReference type="GO" id="GO:0005975">
    <property type="term" value="P:carbohydrate metabolic process"/>
    <property type="evidence" value="ECO:0007669"/>
    <property type="project" value="InterPro"/>
</dbReference>
<evidence type="ECO:0000256" key="4">
    <source>
        <dbReference type="PIRSR" id="PIRSR608264-1"/>
    </source>
</evidence>
<gene>
    <name evidence="6" type="ORF">SAMN06296036_113133</name>
</gene>
<accession>A0A1Y6C439</accession>
<keyword evidence="2 6" id="KW-0378">Hydrolase</keyword>
<dbReference type="EMBL" id="FWZT01000013">
    <property type="protein sequence ID" value="SMF44543.1"/>
    <property type="molecule type" value="Genomic_DNA"/>
</dbReference>
<dbReference type="AlphaFoldDB" id="A0A1Y6C439"/>
<evidence type="ECO:0000313" key="7">
    <source>
        <dbReference type="Proteomes" id="UP000192907"/>
    </source>
</evidence>
<dbReference type="InterPro" id="IPR050546">
    <property type="entry name" value="Glycosyl_Hydrlase_16"/>
</dbReference>
<evidence type="ECO:0000259" key="5">
    <source>
        <dbReference type="PROSITE" id="PS51762"/>
    </source>
</evidence>
<dbReference type="PRINTS" id="PR00737">
    <property type="entry name" value="GLHYDRLASE16"/>
</dbReference>
<feature type="active site" description="Proton donor" evidence="4">
    <location>
        <position position="72"/>
    </location>
</feature>
<dbReference type="Proteomes" id="UP000192907">
    <property type="component" value="Unassembled WGS sequence"/>
</dbReference>
<organism evidence="6 7">
    <name type="scientific">Pseudobacteriovorax antillogorgiicola</name>
    <dbReference type="NCBI Taxonomy" id="1513793"/>
    <lineage>
        <taxon>Bacteria</taxon>
        <taxon>Pseudomonadati</taxon>
        <taxon>Bdellovibrionota</taxon>
        <taxon>Oligoflexia</taxon>
        <taxon>Oligoflexales</taxon>
        <taxon>Pseudobacteriovoracaceae</taxon>
        <taxon>Pseudobacteriovorax</taxon>
    </lineage>
</organism>
<evidence type="ECO:0000256" key="3">
    <source>
        <dbReference type="ARBA" id="ARBA00023295"/>
    </source>
</evidence>
<keyword evidence="7" id="KW-1185">Reference proteome</keyword>
<dbReference type="InterPro" id="IPR000757">
    <property type="entry name" value="Beta-glucanase-like"/>
</dbReference>
<dbReference type="Pfam" id="PF00722">
    <property type="entry name" value="Glyco_hydro_16"/>
    <property type="match status" value="1"/>
</dbReference>
<feature type="active site" description="Nucleophile" evidence="4">
    <location>
        <position position="68"/>
    </location>
</feature>
<evidence type="ECO:0000256" key="1">
    <source>
        <dbReference type="ARBA" id="ARBA00006865"/>
    </source>
</evidence>
<evidence type="ECO:0000313" key="6">
    <source>
        <dbReference type="EMBL" id="SMF44543.1"/>
    </source>
</evidence>
<evidence type="ECO:0000256" key="2">
    <source>
        <dbReference type="ARBA" id="ARBA00022801"/>
    </source>
</evidence>
<dbReference type="CDD" id="cd00413">
    <property type="entry name" value="Glyco_hydrolase_16"/>
    <property type="match status" value="1"/>
</dbReference>
<comment type="similarity">
    <text evidence="1">Belongs to the glycosyl hydrolase 16 family.</text>
</comment>
<dbReference type="PANTHER" id="PTHR10963">
    <property type="entry name" value="GLYCOSYL HYDROLASE-RELATED"/>
    <property type="match status" value="1"/>
</dbReference>
<protein>
    <submittedName>
        <fullName evidence="6">Glycosyl hydrolases family 16</fullName>
    </submittedName>
</protein>
<feature type="domain" description="GH16" evidence="5">
    <location>
        <begin position="1"/>
        <end position="187"/>
    </location>
</feature>
<dbReference type="Gene3D" id="2.60.120.200">
    <property type="match status" value="1"/>
</dbReference>
<dbReference type="SUPFAM" id="SSF49899">
    <property type="entry name" value="Concanavalin A-like lectins/glucanases"/>
    <property type="match status" value="2"/>
</dbReference>